<proteinExistence type="predicted"/>
<evidence type="ECO:0000256" key="1">
    <source>
        <dbReference type="SAM" id="MobiDB-lite"/>
    </source>
</evidence>
<organism evidence="2 3">
    <name type="scientific">Takifugu bimaculatus</name>
    <dbReference type="NCBI Taxonomy" id="433685"/>
    <lineage>
        <taxon>Eukaryota</taxon>
        <taxon>Metazoa</taxon>
        <taxon>Chordata</taxon>
        <taxon>Craniata</taxon>
        <taxon>Vertebrata</taxon>
        <taxon>Euteleostomi</taxon>
        <taxon>Actinopterygii</taxon>
        <taxon>Neopterygii</taxon>
        <taxon>Teleostei</taxon>
        <taxon>Neoteleostei</taxon>
        <taxon>Acanthomorphata</taxon>
        <taxon>Eupercaria</taxon>
        <taxon>Tetraodontiformes</taxon>
        <taxon>Tetradontoidea</taxon>
        <taxon>Tetraodontidae</taxon>
        <taxon>Takifugu</taxon>
    </lineage>
</organism>
<evidence type="ECO:0000313" key="2">
    <source>
        <dbReference type="EMBL" id="TNM97178.1"/>
    </source>
</evidence>
<dbReference type="EMBL" id="SWLE01000008">
    <property type="protein sequence ID" value="TNM97178.1"/>
    <property type="molecule type" value="Genomic_DNA"/>
</dbReference>
<evidence type="ECO:0000313" key="3">
    <source>
        <dbReference type="Proteomes" id="UP000516260"/>
    </source>
</evidence>
<reference evidence="2 3" key="1">
    <citation type="submission" date="2019-04" db="EMBL/GenBank/DDBJ databases">
        <title>The sequence and de novo assembly of Takifugu bimaculatus genome using PacBio and Hi-C technologies.</title>
        <authorList>
            <person name="Xu P."/>
            <person name="Liu B."/>
            <person name="Zhou Z."/>
        </authorList>
    </citation>
    <scope>NUCLEOTIDE SEQUENCE [LARGE SCALE GENOMIC DNA]</scope>
    <source>
        <strain evidence="2">TB-2018</strain>
        <tissue evidence="2">Muscle</tissue>
    </source>
</reference>
<sequence>MVSAVEKLKHSRAQRGGLRLHRTLLLTLAIQVRPGPFRRGPDADGDAGDGRAERSSVGPPGFSLLRGGSARVLPQRPQLRCIERGEPSREQLRAAPQKEAGQSDHGAGLFAL</sequence>
<feature type="region of interest" description="Disordered" evidence="1">
    <location>
        <begin position="34"/>
        <end position="112"/>
    </location>
</feature>
<dbReference type="AlphaFoldDB" id="A0A4Z2BZK1"/>
<protein>
    <submittedName>
        <fullName evidence="2">Uncharacterized protein</fullName>
    </submittedName>
</protein>
<feature type="compositionally biased region" description="Basic and acidic residues" evidence="1">
    <location>
        <begin position="81"/>
        <end position="92"/>
    </location>
</feature>
<gene>
    <name evidence="2" type="ORF">fugu_015334</name>
</gene>
<comment type="caution">
    <text evidence="2">The sequence shown here is derived from an EMBL/GenBank/DDBJ whole genome shotgun (WGS) entry which is preliminary data.</text>
</comment>
<accession>A0A4Z2BZK1</accession>
<name>A0A4Z2BZK1_9TELE</name>
<dbReference type="Proteomes" id="UP000516260">
    <property type="component" value="Chromosome 16"/>
</dbReference>
<keyword evidence="3" id="KW-1185">Reference proteome</keyword>